<dbReference type="Gene3D" id="2.30.120.10">
    <property type="match status" value="1"/>
</dbReference>
<feature type="active site" description="Nucleophile" evidence="4">
    <location>
        <position position="298"/>
    </location>
</feature>
<dbReference type="Gene3D" id="1.10.439.10">
    <property type="entry name" value="Penicillin Amidohydrolase, domain 1"/>
    <property type="match status" value="1"/>
</dbReference>
<dbReference type="InterPro" id="IPR023343">
    <property type="entry name" value="Penicillin_amidase_dom1"/>
</dbReference>
<evidence type="ECO:0000256" key="6">
    <source>
        <dbReference type="SAM" id="MobiDB-lite"/>
    </source>
</evidence>
<dbReference type="GO" id="GO:0016811">
    <property type="term" value="F:hydrolase activity, acting on carbon-nitrogen (but not peptide) bonds, in linear amides"/>
    <property type="evidence" value="ECO:0007669"/>
    <property type="project" value="InterPro"/>
</dbReference>
<dbReference type="InterPro" id="IPR043147">
    <property type="entry name" value="Penicillin_amidase_A-knob"/>
</dbReference>
<dbReference type="OrthoDB" id="9759796at2"/>
<dbReference type="Proteomes" id="UP000288547">
    <property type="component" value="Unassembled WGS sequence"/>
</dbReference>
<dbReference type="InterPro" id="IPR002692">
    <property type="entry name" value="S45"/>
</dbReference>
<sequence length="860" mass="92935">MRRADYDTRRHPAWTFVVRVVAVVAVLAVVLGGLGLWTVQRSFPQTDGEIRLDVLDGPVTVTRDDAGIPQLEAGSALDLFAAQGFVHAQDRFWEMDFRRHVTAGRLAELFGESQVGTDAFVRTLGWRMVAEQEVEALDDVSRSYYDAYASGVNAYLSSRSGADLSLEYAVLGLQNPGYSPEPWTPADSVAWLKAMAWDLRSNLEDEIERALLSAELPPEQVTDLYPGYPYDDHPTITGGAPQGSEPVHPSAETAGDTDTAAETDTDTAVEASAALEDVRAALHSVPELLGKAGTDIGSNAWVVSGEHTESGSPLLANDPHLGPSLPSIWYQMGLRCSTVSEACPFDVAGFTFSGLPGVVIGHNDRVAWGFTNLGPDVADLFVERLSGDEFELDGAMRPMEVRSERIHVAGGDDVEVRIRSTGRGPVISDVSEQIGSIAADYPAVSGQSEGDYAISLQWTALSPGRTPTAIFAMNAARDWDAFRAAAERFEVPSQNLVYADVDGNIGYQAPGIIPVRSGGDGTRPQPGWSSATGWVGTVPFADLPSVYNPPNGYIVTANNAVTPNGDGPFLTSDWDAGYRADRIERAVRGLVDREEPITTDDMSAIQADDHNAIAERLVPLLLDLEGDGAVVEAQTLLRDWGVHDDRDAAAAAFFNVFWKTLLDETFRPHLPDDLPPAGGSRWFLVVDRLLDQPTSSWWRDDAAEVDGIDATLSRNVQLAWAESARLLGDDPSRWSWGDLHELELRNASFGTSGIAPIEALFNRGPWRTSGGSSVVNAIGWDLPDGYAVDWAPSMRQVVDLADVDASTWIVLAGSSGHAFHPHYTDQTDAWAANETRRWPFTRGATEDAAVDLLRLTPGGG</sequence>
<evidence type="ECO:0000313" key="8">
    <source>
        <dbReference type="EMBL" id="RWZ49677.1"/>
    </source>
</evidence>
<keyword evidence="5" id="KW-0479">Metal-binding</keyword>
<dbReference type="CDD" id="cd03747">
    <property type="entry name" value="Ntn_PGA_like"/>
    <property type="match status" value="1"/>
</dbReference>
<gene>
    <name evidence="8" type="ORF">ELQ90_13070</name>
</gene>
<dbReference type="Gene3D" id="1.10.1400.10">
    <property type="match status" value="1"/>
</dbReference>
<name>A0A3S3Z1I8_9MICO</name>
<keyword evidence="9" id="KW-1185">Reference proteome</keyword>
<accession>A0A3S3Z1I8</accession>
<keyword evidence="7" id="KW-0472">Membrane</keyword>
<evidence type="ECO:0000256" key="5">
    <source>
        <dbReference type="PIRSR" id="PIRSR001227-2"/>
    </source>
</evidence>
<feature type="binding site" evidence="5">
    <location>
        <position position="376"/>
    </location>
    <ligand>
        <name>Ca(2+)</name>
        <dbReference type="ChEBI" id="CHEBI:29108"/>
    </ligand>
</feature>
<dbReference type="Pfam" id="PF01804">
    <property type="entry name" value="Penicil_amidase"/>
    <property type="match status" value="1"/>
</dbReference>
<keyword evidence="5" id="KW-0106">Calcium</keyword>
<feature type="binding site" evidence="5">
    <location>
        <position position="206"/>
    </location>
    <ligand>
        <name>Ca(2+)</name>
        <dbReference type="ChEBI" id="CHEBI:29108"/>
    </ligand>
</feature>
<evidence type="ECO:0000256" key="1">
    <source>
        <dbReference type="ARBA" id="ARBA00006586"/>
    </source>
</evidence>
<dbReference type="PANTHER" id="PTHR34218:SF4">
    <property type="entry name" value="ACYL-HOMOSERINE LACTONE ACYLASE QUIP"/>
    <property type="match status" value="1"/>
</dbReference>
<comment type="cofactor">
    <cofactor evidence="5">
        <name>Ca(2+)</name>
        <dbReference type="ChEBI" id="CHEBI:29108"/>
    </cofactor>
    <text evidence="5">Binds 1 Ca(2+) ion per dimer.</text>
</comment>
<dbReference type="SUPFAM" id="SSF56235">
    <property type="entry name" value="N-terminal nucleophile aminohydrolases (Ntn hydrolases)"/>
    <property type="match status" value="1"/>
</dbReference>
<keyword evidence="7" id="KW-1133">Transmembrane helix</keyword>
<reference evidence="8 9" key="1">
    <citation type="submission" date="2018-12" db="EMBL/GenBank/DDBJ databases">
        <authorList>
            <person name="Li F."/>
        </authorList>
    </citation>
    <scope>NUCLEOTIDE SEQUENCE [LARGE SCALE GENOMIC DNA]</scope>
    <source>
        <strain evidence="8 9">11W25H-1</strain>
    </source>
</reference>
<protein>
    <submittedName>
        <fullName evidence="8">Penicillin acylase family protein</fullName>
    </submittedName>
</protein>
<dbReference type="InterPro" id="IPR014395">
    <property type="entry name" value="Pen/GL7ACA/AHL_acylase"/>
</dbReference>
<feature type="transmembrane region" description="Helical" evidence="7">
    <location>
        <begin position="12"/>
        <end position="37"/>
    </location>
</feature>
<dbReference type="EMBL" id="RZNB01000005">
    <property type="protein sequence ID" value="RWZ49677.1"/>
    <property type="molecule type" value="Genomic_DNA"/>
</dbReference>
<evidence type="ECO:0000313" key="9">
    <source>
        <dbReference type="Proteomes" id="UP000288547"/>
    </source>
</evidence>
<keyword evidence="7" id="KW-0812">Transmembrane</keyword>
<evidence type="ECO:0000256" key="3">
    <source>
        <dbReference type="ARBA" id="ARBA00023145"/>
    </source>
</evidence>
<dbReference type="AlphaFoldDB" id="A0A3S3Z1I8"/>
<dbReference type="GO" id="GO:0046872">
    <property type="term" value="F:metal ion binding"/>
    <property type="evidence" value="ECO:0007669"/>
    <property type="project" value="UniProtKB-KW"/>
</dbReference>
<organism evidence="8 9">
    <name type="scientific">Labedella phragmitis</name>
    <dbReference type="NCBI Taxonomy" id="2498849"/>
    <lineage>
        <taxon>Bacteria</taxon>
        <taxon>Bacillati</taxon>
        <taxon>Actinomycetota</taxon>
        <taxon>Actinomycetes</taxon>
        <taxon>Micrococcales</taxon>
        <taxon>Microbacteriaceae</taxon>
        <taxon>Labedella</taxon>
    </lineage>
</organism>
<dbReference type="InterPro" id="IPR029055">
    <property type="entry name" value="Ntn_hydrolases_N"/>
</dbReference>
<comment type="similarity">
    <text evidence="1">Belongs to the peptidase S45 family.</text>
</comment>
<evidence type="ECO:0000256" key="4">
    <source>
        <dbReference type="PIRSR" id="PIRSR001227-1"/>
    </source>
</evidence>
<proteinExistence type="inferred from homology"/>
<feature type="region of interest" description="Disordered" evidence="6">
    <location>
        <begin position="234"/>
        <end position="265"/>
    </location>
</feature>
<evidence type="ECO:0000256" key="7">
    <source>
        <dbReference type="SAM" id="Phobius"/>
    </source>
</evidence>
<evidence type="ECO:0000256" key="2">
    <source>
        <dbReference type="ARBA" id="ARBA00022801"/>
    </source>
</evidence>
<keyword evidence="2" id="KW-0378">Hydrolase</keyword>
<dbReference type="PIRSF" id="PIRSF001227">
    <property type="entry name" value="Pen_acylase"/>
    <property type="match status" value="1"/>
</dbReference>
<dbReference type="GO" id="GO:0017000">
    <property type="term" value="P:antibiotic biosynthetic process"/>
    <property type="evidence" value="ECO:0007669"/>
    <property type="project" value="InterPro"/>
</dbReference>
<dbReference type="RefSeq" id="WP_128495725.1">
    <property type="nucleotide sequence ID" value="NZ_RZNB01000005.1"/>
</dbReference>
<keyword evidence="3" id="KW-0865">Zymogen</keyword>
<dbReference type="InterPro" id="IPR043146">
    <property type="entry name" value="Penicillin_amidase_N_B-knob"/>
</dbReference>
<dbReference type="PANTHER" id="PTHR34218">
    <property type="entry name" value="PEPTIDASE S45 PENICILLIN AMIDASE"/>
    <property type="match status" value="1"/>
</dbReference>
<feature type="binding site" evidence="5">
    <location>
        <position position="379"/>
    </location>
    <ligand>
        <name>Ca(2+)</name>
        <dbReference type="ChEBI" id="CHEBI:29108"/>
    </ligand>
</feature>
<dbReference type="Gene3D" id="3.60.20.10">
    <property type="entry name" value="Glutamine Phosphoribosylpyrophosphate, subunit 1, domain 1"/>
    <property type="match status" value="1"/>
</dbReference>
<comment type="caution">
    <text evidence="8">The sequence shown here is derived from an EMBL/GenBank/DDBJ whole genome shotgun (WGS) entry which is preliminary data.</text>
</comment>